<dbReference type="RefSeq" id="WP_066404716.1">
    <property type="nucleotide sequence ID" value="NZ_CP011390.1"/>
</dbReference>
<proteinExistence type="inferred from homology"/>
<feature type="transmembrane region" description="Helical" evidence="8">
    <location>
        <begin position="225"/>
        <end position="241"/>
    </location>
</feature>
<evidence type="ECO:0000256" key="2">
    <source>
        <dbReference type="ARBA" id="ARBA00009142"/>
    </source>
</evidence>
<dbReference type="KEGG" id="fla:SY85_11780"/>
<comment type="subcellular location">
    <subcellularLocation>
        <location evidence="1 8">Cell membrane</location>
        <topology evidence="1 8">Multi-pass membrane protein</topology>
    </subcellularLocation>
</comment>
<dbReference type="PANTHER" id="PTHR30269">
    <property type="entry name" value="TRANSMEMBRANE PROTEIN YFCA"/>
    <property type="match status" value="1"/>
</dbReference>
<dbReference type="AlphaFoldDB" id="A0A172TVH2"/>
<keyword evidence="7 8" id="KW-0472">Membrane</keyword>
<feature type="transmembrane region" description="Helical" evidence="8">
    <location>
        <begin position="195"/>
        <end position="213"/>
    </location>
</feature>
<reference evidence="9 10" key="2">
    <citation type="journal article" date="2016" name="Int. J. Syst. Evol. Microbiol.">
        <title>Flavisolibacter tropicus sp. nov., isolated from tropical soil.</title>
        <authorList>
            <person name="Lee J.J."/>
            <person name="Kang M.S."/>
            <person name="Kim G.S."/>
            <person name="Lee C.S."/>
            <person name="Lim S."/>
            <person name="Lee J."/>
            <person name="Roh S.H."/>
            <person name="Kang H."/>
            <person name="Ha J.M."/>
            <person name="Bae S."/>
            <person name="Jung H.Y."/>
            <person name="Kim M.K."/>
        </authorList>
    </citation>
    <scope>NUCLEOTIDE SEQUENCE [LARGE SCALE GENOMIC DNA]</scope>
    <source>
        <strain evidence="9 10">LCS9</strain>
    </source>
</reference>
<evidence type="ECO:0000256" key="7">
    <source>
        <dbReference type="ARBA" id="ARBA00023136"/>
    </source>
</evidence>
<gene>
    <name evidence="9" type="ORF">SY85_11780</name>
</gene>
<feature type="transmembrane region" description="Helical" evidence="8">
    <location>
        <begin position="72"/>
        <end position="90"/>
    </location>
</feature>
<keyword evidence="5 8" id="KW-0812">Transmembrane</keyword>
<dbReference type="PANTHER" id="PTHR30269:SF37">
    <property type="entry name" value="MEMBRANE TRANSPORTER PROTEIN"/>
    <property type="match status" value="1"/>
</dbReference>
<evidence type="ECO:0000256" key="5">
    <source>
        <dbReference type="ARBA" id="ARBA00022692"/>
    </source>
</evidence>
<accession>A0A172TVH2</accession>
<feature type="transmembrane region" description="Helical" evidence="8">
    <location>
        <begin position="96"/>
        <end position="115"/>
    </location>
</feature>
<organism evidence="9 10">
    <name type="scientific">Flavisolibacter tropicus</name>
    <dbReference type="NCBI Taxonomy" id="1492898"/>
    <lineage>
        <taxon>Bacteria</taxon>
        <taxon>Pseudomonadati</taxon>
        <taxon>Bacteroidota</taxon>
        <taxon>Chitinophagia</taxon>
        <taxon>Chitinophagales</taxon>
        <taxon>Chitinophagaceae</taxon>
        <taxon>Flavisolibacter</taxon>
    </lineage>
</organism>
<dbReference type="InterPro" id="IPR002781">
    <property type="entry name" value="TM_pro_TauE-like"/>
</dbReference>
<dbReference type="Proteomes" id="UP000077177">
    <property type="component" value="Chromosome"/>
</dbReference>
<dbReference type="STRING" id="1492898.SY85_11780"/>
<evidence type="ECO:0000256" key="8">
    <source>
        <dbReference type="RuleBase" id="RU363041"/>
    </source>
</evidence>
<evidence type="ECO:0000256" key="1">
    <source>
        <dbReference type="ARBA" id="ARBA00004651"/>
    </source>
</evidence>
<evidence type="ECO:0000256" key="6">
    <source>
        <dbReference type="ARBA" id="ARBA00022989"/>
    </source>
</evidence>
<keyword evidence="10" id="KW-1185">Reference proteome</keyword>
<dbReference type="EMBL" id="CP011390">
    <property type="protein sequence ID" value="ANE51079.1"/>
    <property type="molecule type" value="Genomic_DNA"/>
</dbReference>
<comment type="similarity">
    <text evidence="2 8">Belongs to the 4-toluene sulfonate uptake permease (TSUP) (TC 2.A.102) family.</text>
</comment>
<feature type="transmembrane region" description="Helical" evidence="8">
    <location>
        <begin position="166"/>
        <end position="183"/>
    </location>
</feature>
<dbReference type="OrthoDB" id="7843147at2"/>
<sequence length="242" mass="26355">MPSLLLLFFAFLLAGWIQGLIGFGFAIATTLLLVDKLDFTMLVYFNLCMSVLTSLVAMFSGKNLQSIQRGTLLKLIVSATVGLLVGLAIISYVNALVLKQVTLGVILLASVVSLTKNKVFFAHNYMSWVGGFFSGVLTPSTGINGPLVALHLNAVFTNKEQTRNTMLSYLFLIMSFGVISMTLQTDFAPGTMPLLLKLIGPSLAGYVLGMLSFRMLPNHIFQKTVTLFLILSSLLSLIYLIL</sequence>
<keyword evidence="4 8" id="KW-1003">Cell membrane</keyword>
<keyword evidence="6 8" id="KW-1133">Transmembrane helix</keyword>
<protein>
    <recommendedName>
        <fullName evidence="8">Probable membrane transporter protein</fullName>
    </recommendedName>
</protein>
<evidence type="ECO:0000256" key="4">
    <source>
        <dbReference type="ARBA" id="ARBA00022475"/>
    </source>
</evidence>
<evidence type="ECO:0000313" key="9">
    <source>
        <dbReference type="EMBL" id="ANE51079.1"/>
    </source>
</evidence>
<dbReference type="Pfam" id="PF01925">
    <property type="entry name" value="TauE"/>
    <property type="match status" value="1"/>
</dbReference>
<reference evidence="10" key="1">
    <citation type="submission" date="2015-01" db="EMBL/GenBank/DDBJ databases">
        <title>Flavisolibacter sp./LCS9/ whole genome sequencing.</title>
        <authorList>
            <person name="Kim M.K."/>
            <person name="Srinivasan S."/>
            <person name="Lee J.-J."/>
        </authorList>
    </citation>
    <scope>NUCLEOTIDE SEQUENCE [LARGE SCALE GENOMIC DNA]</scope>
    <source>
        <strain evidence="10">LCS9</strain>
    </source>
</reference>
<keyword evidence="3" id="KW-0813">Transport</keyword>
<feature type="transmembrane region" description="Helical" evidence="8">
    <location>
        <begin position="42"/>
        <end position="60"/>
    </location>
</feature>
<evidence type="ECO:0000256" key="3">
    <source>
        <dbReference type="ARBA" id="ARBA00022448"/>
    </source>
</evidence>
<dbReference type="GO" id="GO:0005886">
    <property type="term" value="C:plasma membrane"/>
    <property type="evidence" value="ECO:0007669"/>
    <property type="project" value="UniProtKB-SubCell"/>
</dbReference>
<evidence type="ECO:0000313" key="10">
    <source>
        <dbReference type="Proteomes" id="UP000077177"/>
    </source>
</evidence>
<dbReference type="InterPro" id="IPR052017">
    <property type="entry name" value="TSUP"/>
</dbReference>
<name>A0A172TVH2_9BACT</name>